<dbReference type="Proteomes" id="UP000601027">
    <property type="component" value="Unassembled WGS sequence"/>
</dbReference>
<dbReference type="SUPFAM" id="SSF53335">
    <property type="entry name" value="S-adenosyl-L-methionine-dependent methyltransferases"/>
    <property type="match status" value="1"/>
</dbReference>
<accession>A0ABS1XTK8</accession>
<evidence type="ECO:0000259" key="1">
    <source>
        <dbReference type="Pfam" id="PF13649"/>
    </source>
</evidence>
<dbReference type="PANTHER" id="PTHR43591">
    <property type="entry name" value="METHYLTRANSFERASE"/>
    <property type="match status" value="1"/>
</dbReference>
<gene>
    <name evidence="2" type="ORF">JNW91_12330</name>
</gene>
<dbReference type="GO" id="GO:0008168">
    <property type="term" value="F:methyltransferase activity"/>
    <property type="evidence" value="ECO:0007669"/>
    <property type="project" value="UniProtKB-KW"/>
</dbReference>
<sequence length="190" mass="20344">MTAETYDRLSGRMLAGLYDRVARDVCAVASGPVLDVGTGPARLLRTVASRRPDLHLTGVDVSPQMVAVARQRVTEAGLTDRVTVDVADATALPYPDGSFAVVVSTLSLHHWPVPVAAVSELLRVLRPGGRLLIYDFRSAQMEQAARLVRADASASARVTLSSVPLSRWLPVPLFARLNVDTNPDGAPSNH</sequence>
<dbReference type="InterPro" id="IPR029063">
    <property type="entry name" value="SAM-dependent_MTases_sf"/>
</dbReference>
<proteinExistence type="predicted"/>
<dbReference type="EMBL" id="JAEVHM010000045">
    <property type="protein sequence ID" value="MBM0232580.1"/>
    <property type="molecule type" value="Genomic_DNA"/>
</dbReference>
<evidence type="ECO:0000313" key="3">
    <source>
        <dbReference type="Proteomes" id="UP000601027"/>
    </source>
</evidence>
<protein>
    <submittedName>
        <fullName evidence="2">Class I SAM-dependent methyltransferase</fullName>
    </submittedName>
</protein>
<feature type="domain" description="Methyltransferase" evidence="1">
    <location>
        <begin position="33"/>
        <end position="129"/>
    </location>
</feature>
<reference evidence="2 3" key="1">
    <citation type="submission" date="2021-01" db="EMBL/GenBank/DDBJ databases">
        <title>Draft genome sequence of Micromonospora sp. strain STR1_7.</title>
        <authorList>
            <person name="Karlyshev A."/>
            <person name="Jawad R."/>
        </authorList>
    </citation>
    <scope>NUCLEOTIDE SEQUENCE [LARGE SCALE GENOMIC DNA]</scope>
    <source>
        <strain evidence="2 3">STR1-7</strain>
    </source>
</reference>
<dbReference type="InterPro" id="IPR041698">
    <property type="entry name" value="Methyltransf_25"/>
</dbReference>
<dbReference type="GO" id="GO:0032259">
    <property type="term" value="P:methylation"/>
    <property type="evidence" value="ECO:0007669"/>
    <property type="project" value="UniProtKB-KW"/>
</dbReference>
<comment type="caution">
    <text evidence="2">The sequence shown here is derived from an EMBL/GenBank/DDBJ whole genome shotgun (WGS) entry which is preliminary data.</text>
</comment>
<organism evidence="2 3">
    <name type="scientific">Micromonospora parastrephiae</name>
    <dbReference type="NCBI Taxonomy" id="2806101"/>
    <lineage>
        <taxon>Bacteria</taxon>
        <taxon>Bacillati</taxon>
        <taxon>Actinomycetota</taxon>
        <taxon>Actinomycetes</taxon>
        <taxon>Micromonosporales</taxon>
        <taxon>Micromonosporaceae</taxon>
        <taxon>Micromonospora</taxon>
    </lineage>
</organism>
<keyword evidence="2" id="KW-0489">Methyltransferase</keyword>
<dbReference type="Pfam" id="PF13649">
    <property type="entry name" value="Methyltransf_25"/>
    <property type="match status" value="1"/>
</dbReference>
<evidence type="ECO:0000313" key="2">
    <source>
        <dbReference type="EMBL" id="MBM0232580.1"/>
    </source>
</evidence>
<keyword evidence="2" id="KW-0808">Transferase</keyword>
<dbReference type="CDD" id="cd02440">
    <property type="entry name" value="AdoMet_MTases"/>
    <property type="match status" value="1"/>
</dbReference>
<keyword evidence="3" id="KW-1185">Reference proteome</keyword>
<name>A0ABS1XTK8_9ACTN</name>
<dbReference type="RefSeq" id="WP_203174983.1">
    <property type="nucleotide sequence ID" value="NZ_JAEVHM010000045.1"/>
</dbReference>
<dbReference type="Gene3D" id="3.40.50.150">
    <property type="entry name" value="Vaccinia Virus protein VP39"/>
    <property type="match status" value="1"/>
</dbReference>